<dbReference type="PANTHER" id="PTHR21112">
    <property type="entry name" value="CHEMOSENSORY PROTEIN A 29A-RELATED"/>
    <property type="match status" value="1"/>
</dbReference>
<dbReference type="EMBL" id="JARPUR010000005">
    <property type="protein sequence ID" value="KAK4875905.1"/>
    <property type="molecule type" value="Genomic_DNA"/>
</dbReference>
<dbReference type="AlphaFoldDB" id="A0AAN7NYC6"/>
<gene>
    <name evidence="1" type="ORF">RN001_012327</name>
</gene>
<comment type="caution">
    <text evidence="1">The sequence shown here is derived from an EMBL/GenBank/DDBJ whole genome shotgun (WGS) entry which is preliminary data.</text>
</comment>
<dbReference type="Pfam" id="PF06477">
    <property type="entry name" value="DUF1091"/>
    <property type="match status" value="1"/>
</dbReference>
<dbReference type="Proteomes" id="UP001353858">
    <property type="component" value="Unassembled WGS sequence"/>
</dbReference>
<protein>
    <submittedName>
        <fullName evidence="1">Uncharacterized protein</fullName>
    </submittedName>
</protein>
<organism evidence="1 2">
    <name type="scientific">Aquatica leii</name>
    <dbReference type="NCBI Taxonomy" id="1421715"/>
    <lineage>
        <taxon>Eukaryota</taxon>
        <taxon>Metazoa</taxon>
        <taxon>Ecdysozoa</taxon>
        <taxon>Arthropoda</taxon>
        <taxon>Hexapoda</taxon>
        <taxon>Insecta</taxon>
        <taxon>Pterygota</taxon>
        <taxon>Neoptera</taxon>
        <taxon>Endopterygota</taxon>
        <taxon>Coleoptera</taxon>
        <taxon>Polyphaga</taxon>
        <taxon>Elateriformia</taxon>
        <taxon>Elateroidea</taxon>
        <taxon>Lampyridae</taxon>
        <taxon>Luciolinae</taxon>
        <taxon>Aquatica</taxon>
    </lineage>
</organism>
<evidence type="ECO:0000313" key="2">
    <source>
        <dbReference type="Proteomes" id="UP001353858"/>
    </source>
</evidence>
<accession>A0AAN7NYC6</accession>
<dbReference type="InterPro" id="IPR010512">
    <property type="entry name" value="DUF1091"/>
</dbReference>
<proteinExistence type="predicted"/>
<dbReference type="PANTHER" id="PTHR21112:SF0">
    <property type="entry name" value="CHEMOSENSORY PROTEIN A 29A-RELATED"/>
    <property type="match status" value="1"/>
</dbReference>
<name>A0AAN7NYC6_9COLE</name>
<keyword evidence="2" id="KW-1185">Reference proteome</keyword>
<reference evidence="2" key="1">
    <citation type="submission" date="2023-01" db="EMBL/GenBank/DDBJ databases">
        <title>Key to firefly adult light organ development and bioluminescence: homeobox transcription factors regulate luciferase expression and transportation to peroxisome.</title>
        <authorList>
            <person name="Fu X."/>
        </authorList>
    </citation>
    <scope>NUCLEOTIDE SEQUENCE [LARGE SCALE GENOMIC DNA]</scope>
</reference>
<sequence length="245" mass="28418">MIQAVMLPMILTDTDFLSKFLQKDYEIKNERQIMNWYNKSLIKYFTMTPFKYNRTYTLMNVTFSTLADVTYNDAYVTIQGYKFLSNEYRFYPIYFQLEVCSSVKADVMGYGTYKCGNFTQCPLKKNAIYHVCNWASDHSKLPPRIPDGQYMFELKTNFQKQPALSTTYYLTIFRPVKKKLPSLPVPYPNRLQKTKAGEAGLSLAATSPICTQPFVVNPAMSLQHLTYKENSARIISTKDTFEVLL</sequence>
<evidence type="ECO:0000313" key="1">
    <source>
        <dbReference type="EMBL" id="KAK4875905.1"/>
    </source>
</evidence>